<keyword evidence="1" id="KW-0812">Transmembrane</keyword>
<sequence>MKTHYFSNFRRGAQTALSLVLGGMFLILGTVELLYLNKIWGAVFVAVGALVVLVPQFTIHAGYTYREGVIRVNKGFFSVSEMKAAEIPVLLITVYDAYKQWKGFKPVYTTVNGERKIVPALLLLGGVKERDLELCDTRCNAKICCKETLKGEMFLNFRFLEQILNAGFAGKIYINEPVYLSYQAQFDALLSEENKDNTVVFRRTGGNAGQK</sequence>
<feature type="transmembrane region" description="Helical" evidence="1">
    <location>
        <begin position="12"/>
        <end position="36"/>
    </location>
</feature>
<dbReference type="RefSeq" id="WP_129225265.1">
    <property type="nucleotide sequence ID" value="NZ_SDOZ01000002.1"/>
</dbReference>
<keyword evidence="1" id="KW-0472">Membrane</keyword>
<name>A0A4Q2KEW3_9FIRM</name>
<evidence type="ECO:0000313" key="3">
    <source>
        <dbReference type="Proteomes" id="UP000291269"/>
    </source>
</evidence>
<feature type="transmembrane region" description="Helical" evidence="1">
    <location>
        <begin position="42"/>
        <end position="65"/>
    </location>
</feature>
<proteinExistence type="predicted"/>
<evidence type="ECO:0000256" key="1">
    <source>
        <dbReference type="SAM" id="Phobius"/>
    </source>
</evidence>
<keyword evidence="1" id="KW-1133">Transmembrane helix</keyword>
<protein>
    <submittedName>
        <fullName evidence="2">Uncharacterized protein</fullName>
    </submittedName>
</protein>
<dbReference type="AlphaFoldDB" id="A0A4Q2KEW3"/>
<accession>A0A4Q2KEW3</accession>
<dbReference type="Proteomes" id="UP000291269">
    <property type="component" value="Unassembled WGS sequence"/>
</dbReference>
<comment type="caution">
    <text evidence="2">The sequence shown here is derived from an EMBL/GenBank/DDBJ whole genome shotgun (WGS) entry which is preliminary data.</text>
</comment>
<dbReference type="EMBL" id="SDOZ01000002">
    <property type="protein sequence ID" value="RXZ62012.1"/>
    <property type="molecule type" value="Genomic_DNA"/>
</dbReference>
<reference evidence="2 3" key="1">
    <citation type="journal article" date="2019" name="Gut">
        <title>Antibiotics-induced monodominance of a novel gut bacterial order.</title>
        <authorList>
            <person name="Hildebrand F."/>
            <person name="Moitinho-Silva L."/>
            <person name="Blasche S."/>
            <person name="Jahn M.T."/>
            <person name="Gossmann T.I."/>
            <person name="Heuerta-Cepas J."/>
            <person name="Hercog R."/>
            <person name="Luetge M."/>
            <person name="Bahram M."/>
            <person name="Pryszlak A."/>
            <person name="Alves R.J."/>
            <person name="Waszak S.M."/>
            <person name="Zhu A."/>
            <person name="Ye L."/>
            <person name="Costea P.I."/>
            <person name="Aalvink S."/>
            <person name="Belzer C."/>
            <person name="Forslund S.K."/>
            <person name="Sunagawa S."/>
            <person name="Hentschel U."/>
            <person name="Merten C."/>
            <person name="Patil K.R."/>
            <person name="Benes V."/>
            <person name="Bork P."/>
        </authorList>
    </citation>
    <scope>NUCLEOTIDE SEQUENCE [LARGE SCALE GENOMIC DNA]</scope>
    <source>
        <strain evidence="2 3">HDS1380</strain>
    </source>
</reference>
<evidence type="ECO:0000313" key="2">
    <source>
        <dbReference type="EMBL" id="RXZ62012.1"/>
    </source>
</evidence>
<organism evidence="2 3">
    <name type="scientific">Candidatus Borkfalkia ceftriaxoniphila</name>
    <dbReference type="NCBI Taxonomy" id="2508949"/>
    <lineage>
        <taxon>Bacteria</taxon>
        <taxon>Bacillati</taxon>
        <taxon>Bacillota</taxon>
        <taxon>Clostridia</taxon>
        <taxon>Christensenellales</taxon>
        <taxon>Christensenellaceae</taxon>
        <taxon>Candidatus Borkfalkia</taxon>
    </lineage>
</organism>
<gene>
    <name evidence="2" type="ORF">ESZ91_06380</name>
</gene>
<keyword evidence="3" id="KW-1185">Reference proteome</keyword>